<dbReference type="InterPro" id="IPR008884">
    <property type="entry name" value="TylF_MeTrfase"/>
</dbReference>
<reference evidence="1 2" key="1">
    <citation type="submission" date="2017-06" db="EMBL/GenBank/DDBJ databases">
        <title>Genome sequencing of cyanobaciteial culture collection at National Institute for Environmental Studies (NIES).</title>
        <authorList>
            <person name="Hirose Y."/>
            <person name="Shimura Y."/>
            <person name="Fujisawa T."/>
            <person name="Nakamura Y."/>
            <person name="Kawachi M."/>
        </authorList>
    </citation>
    <scope>NUCLEOTIDE SEQUENCE [LARGE SCALE GENOMIC DNA]</scope>
    <source>
        <strain evidence="1 2">NIES-267</strain>
    </source>
</reference>
<organism evidence="1 2">
    <name type="scientific">Calothrix parasitica NIES-267</name>
    <dbReference type="NCBI Taxonomy" id="1973488"/>
    <lineage>
        <taxon>Bacteria</taxon>
        <taxon>Bacillati</taxon>
        <taxon>Cyanobacteriota</taxon>
        <taxon>Cyanophyceae</taxon>
        <taxon>Nostocales</taxon>
        <taxon>Calotrichaceae</taxon>
        <taxon>Calothrix</taxon>
    </lineage>
</organism>
<dbReference type="OrthoDB" id="460413at2"/>
<evidence type="ECO:0008006" key="3">
    <source>
        <dbReference type="Google" id="ProtNLM"/>
    </source>
</evidence>
<name>A0A1Z4LIE3_9CYAN</name>
<evidence type="ECO:0000313" key="1">
    <source>
        <dbReference type="EMBL" id="BAY81006.1"/>
    </source>
</evidence>
<sequence length="236" mass="26715">MQQPLSKTQKINLFKQDFYEEYKVIQEVRDKKITYCGYPKLENICKAIKHIQSKEIPGIYIECGCALGGSAIVIARMKPKSNNLYIYDVFSMIPAPSERDGIDAHNRYTDIVSGASKGLGDNKYYGYIDNLKDIVIENIESFELNLKSDNISLVEGLFEETLKIKDPVAFAHIDCDWYDSVQVCIDRIVPNMTSGAVIVFDDYSSYSGCKKAVDNLLETANFEVLICDRSMVLIKI</sequence>
<dbReference type="Pfam" id="PF05711">
    <property type="entry name" value="TylF"/>
    <property type="match status" value="1"/>
</dbReference>
<dbReference type="Proteomes" id="UP000218418">
    <property type="component" value="Chromosome"/>
</dbReference>
<dbReference type="Gene3D" id="3.40.50.150">
    <property type="entry name" value="Vaccinia Virus protein VP39"/>
    <property type="match status" value="1"/>
</dbReference>
<dbReference type="SUPFAM" id="SSF53335">
    <property type="entry name" value="S-adenosyl-L-methionine-dependent methyltransferases"/>
    <property type="match status" value="1"/>
</dbReference>
<proteinExistence type="predicted"/>
<dbReference type="PANTHER" id="PTHR40036">
    <property type="entry name" value="MACROCIN O-METHYLTRANSFERASE"/>
    <property type="match status" value="1"/>
</dbReference>
<gene>
    <name evidence="1" type="ORF">NIES267_04710</name>
</gene>
<dbReference type="InterPro" id="IPR029063">
    <property type="entry name" value="SAM-dependent_MTases_sf"/>
</dbReference>
<dbReference type="PANTHER" id="PTHR40036:SF1">
    <property type="entry name" value="MACROCIN O-METHYLTRANSFERASE"/>
    <property type="match status" value="1"/>
</dbReference>
<dbReference type="AlphaFoldDB" id="A0A1Z4LIE3"/>
<dbReference type="EMBL" id="AP018227">
    <property type="protein sequence ID" value="BAY81006.1"/>
    <property type="molecule type" value="Genomic_DNA"/>
</dbReference>
<keyword evidence="2" id="KW-1185">Reference proteome</keyword>
<accession>A0A1Z4LIE3</accession>
<protein>
    <recommendedName>
        <fullName evidence="3">Asparagine synthase</fullName>
    </recommendedName>
</protein>
<evidence type="ECO:0000313" key="2">
    <source>
        <dbReference type="Proteomes" id="UP000218418"/>
    </source>
</evidence>